<feature type="active site" description="Proton acceptor" evidence="5">
    <location>
        <position position="614"/>
    </location>
</feature>
<dbReference type="InterPro" id="IPR000172">
    <property type="entry name" value="GMC_OxRdtase_N"/>
</dbReference>
<evidence type="ECO:0000259" key="7">
    <source>
        <dbReference type="PROSITE" id="PS00624"/>
    </source>
</evidence>
<evidence type="ECO:0000256" key="6">
    <source>
        <dbReference type="PIRSR" id="PIRSR000137-2"/>
    </source>
</evidence>
<reference evidence="8 9" key="1">
    <citation type="journal article" date="2015" name="Front. Microbiol.">
        <title>Genome sequence of the plant growth promoting endophytic yeast Rhodotorula graminis WP1.</title>
        <authorList>
            <person name="Firrincieli A."/>
            <person name="Otillar R."/>
            <person name="Salamov A."/>
            <person name="Schmutz J."/>
            <person name="Khan Z."/>
            <person name="Redman R.S."/>
            <person name="Fleck N.D."/>
            <person name="Lindquist E."/>
            <person name="Grigoriev I.V."/>
            <person name="Doty S.L."/>
        </authorList>
    </citation>
    <scope>NUCLEOTIDE SEQUENCE [LARGE SCALE GENOMIC DNA]</scope>
    <source>
        <strain evidence="8 9">WP1</strain>
    </source>
</reference>
<dbReference type="STRING" id="578459.A0A0P9IU41"/>
<dbReference type="AlphaFoldDB" id="A0A0P9IU41"/>
<comment type="cofactor">
    <cofactor evidence="1 6">
        <name>FAD</name>
        <dbReference type="ChEBI" id="CHEBI:57692"/>
    </cofactor>
</comment>
<name>A0A0P9IU41_RHOGW</name>
<dbReference type="InterPro" id="IPR012132">
    <property type="entry name" value="GMC_OxRdtase"/>
</dbReference>
<dbReference type="EMBL" id="KQ474085">
    <property type="protein sequence ID" value="KPV72936.1"/>
    <property type="molecule type" value="Genomic_DNA"/>
</dbReference>
<evidence type="ECO:0000256" key="5">
    <source>
        <dbReference type="PIRSR" id="PIRSR000137-1"/>
    </source>
</evidence>
<dbReference type="PANTHER" id="PTHR11552:SF147">
    <property type="entry name" value="CHOLINE DEHYDROGENASE, MITOCHONDRIAL"/>
    <property type="match status" value="1"/>
</dbReference>
<organism evidence="8 9">
    <name type="scientific">Rhodotorula graminis (strain WP1)</name>
    <dbReference type="NCBI Taxonomy" id="578459"/>
    <lineage>
        <taxon>Eukaryota</taxon>
        <taxon>Fungi</taxon>
        <taxon>Dikarya</taxon>
        <taxon>Basidiomycota</taxon>
        <taxon>Pucciniomycotina</taxon>
        <taxon>Microbotryomycetes</taxon>
        <taxon>Sporidiobolales</taxon>
        <taxon>Sporidiobolaceae</taxon>
        <taxon>Rhodotorula</taxon>
    </lineage>
</organism>
<protein>
    <recommendedName>
        <fullName evidence="7">Glucose-methanol-choline oxidoreductase N-terminal domain-containing protein</fullName>
    </recommendedName>
</protein>
<keyword evidence="4 6" id="KW-0274">FAD</keyword>
<dbReference type="GO" id="GO:0050660">
    <property type="term" value="F:flavin adenine dinucleotide binding"/>
    <property type="evidence" value="ECO:0007669"/>
    <property type="project" value="InterPro"/>
</dbReference>
<dbReference type="RefSeq" id="XP_018268985.1">
    <property type="nucleotide sequence ID" value="XM_018414810.1"/>
</dbReference>
<evidence type="ECO:0000256" key="1">
    <source>
        <dbReference type="ARBA" id="ARBA00001974"/>
    </source>
</evidence>
<keyword evidence="9" id="KW-1185">Reference proteome</keyword>
<dbReference type="PIRSF" id="PIRSF000137">
    <property type="entry name" value="Alcohol_oxidase"/>
    <property type="match status" value="1"/>
</dbReference>
<proteinExistence type="inferred from homology"/>
<evidence type="ECO:0000313" key="9">
    <source>
        <dbReference type="Proteomes" id="UP000053890"/>
    </source>
</evidence>
<dbReference type="SUPFAM" id="SSF54373">
    <property type="entry name" value="FAD-linked reductases, C-terminal domain"/>
    <property type="match status" value="1"/>
</dbReference>
<dbReference type="Gene3D" id="3.30.560.10">
    <property type="entry name" value="Glucose Oxidase, domain 3"/>
    <property type="match status" value="1"/>
</dbReference>
<dbReference type="OrthoDB" id="269227at2759"/>
<dbReference type="InterPro" id="IPR036188">
    <property type="entry name" value="FAD/NAD-bd_sf"/>
</dbReference>
<evidence type="ECO:0000313" key="8">
    <source>
        <dbReference type="EMBL" id="KPV72936.1"/>
    </source>
</evidence>
<dbReference type="Proteomes" id="UP000053890">
    <property type="component" value="Unassembled WGS sequence"/>
</dbReference>
<accession>A0A0P9IU41</accession>
<keyword evidence="3" id="KW-0285">Flavoprotein</keyword>
<dbReference type="Pfam" id="PF05199">
    <property type="entry name" value="GMC_oxred_C"/>
    <property type="match status" value="1"/>
</dbReference>
<evidence type="ECO:0000256" key="3">
    <source>
        <dbReference type="ARBA" id="ARBA00022630"/>
    </source>
</evidence>
<dbReference type="PROSITE" id="PS00624">
    <property type="entry name" value="GMC_OXRED_2"/>
    <property type="match status" value="1"/>
</dbReference>
<dbReference type="Pfam" id="PF00732">
    <property type="entry name" value="GMC_oxred_N"/>
    <property type="match status" value="1"/>
</dbReference>
<gene>
    <name evidence="8" type="ORF">RHOBADRAFT_46527</name>
</gene>
<sequence>MPLSSFLPGFSAAPPRYAGISEPSVYATLAHATDPDAHKGTADPNEALDAGEGLAPTAQQFDYVICGGGTAGCVLASRLTEDPNVSVLLIEAGESDQKVLFSRVPAGWANLFKTPADWAFSTVPQPELSNRSLFQPRGKMLGGSSAMNAQIYQHCSREDYDAWEASGATGWGWLDLKPYFAKAEGFTPSAAHKIDESMRGKEGVWKTGYPSTSPVVAAWVKSGPACGVAHNPDLNIETNPNGITRFQATVDSKGQRSSTSAAYLPPSVYTRRNLSILTSTRCSKLLLGPDQDGQQRCVGVELQQERNGKTFVAHAKHDVILSLGAFGTPQLLLCSGIGAKDKLDAVGVVPKLDLPGVGEGLKDHFLAGIFFRAKNGTSFEFLKSQLRTIPSLIRWLMFGTGALASNLAEGGAFLRSDTIARDGSISSSATEAKGIVDFPINASGSTSADLEIIAAPVWYLNHAMTPPPVPSADYFTMASTILKPFSTGTVGIRTGNVWDEPLIDPRYLSDERDQKVLLAGLHFLRRLSQTAPLADLITGVDLPTGGMQGFLDATDDELLQHSRETAETIYHPFSTARIGDRTKGGVVDPDLHVYGTTNLRICDASVFPDAVSGHPQAAVVAVAEKFADMLKGERSVRNAAGATARL</sequence>
<dbReference type="Gene3D" id="3.50.50.60">
    <property type="entry name" value="FAD/NAD(P)-binding domain"/>
    <property type="match status" value="1"/>
</dbReference>
<dbReference type="GO" id="GO:0016614">
    <property type="term" value="F:oxidoreductase activity, acting on CH-OH group of donors"/>
    <property type="evidence" value="ECO:0007669"/>
    <property type="project" value="InterPro"/>
</dbReference>
<dbReference type="PANTHER" id="PTHR11552">
    <property type="entry name" value="GLUCOSE-METHANOL-CHOLINE GMC OXIDOREDUCTASE"/>
    <property type="match status" value="1"/>
</dbReference>
<feature type="active site" description="Proton donor" evidence="5">
    <location>
        <position position="571"/>
    </location>
</feature>
<feature type="domain" description="Glucose-methanol-choline oxidoreductase N-terminal" evidence="7">
    <location>
        <begin position="324"/>
        <end position="338"/>
    </location>
</feature>
<evidence type="ECO:0000256" key="4">
    <source>
        <dbReference type="ARBA" id="ARBA00022827"/>
    </source>
</evidence>
<dbReference type="InterPro" id="IPR007867">
    <property type="entry name" value="GMC_OxRtase_C"/>
</dbReference>
<feature type="binding site" evidence="6">
    <location>
        <begin position="615"/>
        <end position="616"/>
    </location>
    <ligand>
        <name>FAD</name>
        <dbReference type="ChEBI" id="CHEBI:57692"/>
    </ligand>
</feature>
<evidence type="ECO:0000256" key="2">
    <source>
        <dbReference type="ARBA" id="ARBA00010790"/>
    </source>
</evidence>
<comment type="similarity">
    <text evidence="2">Belongs to the GMC oxidoreductase family.</text>
</comment>
<dbReference type="GeneID" id="28975258"/>
<dbReference type="OMA" id="ECVFRHF"/>
<dbReference type="SUPFAM" id="SSF51905">
    <property type="entry name" value="FAD/NAD(P)-binding domain"/>
    <property type="match status" value="1"/>
</dbReference>